<feature type="domain" description="Chitin-binding type-3" evidence="6">
    <location>
        <begin position="244"/>
        <end position="290"/>
    </location>
</feature>
<accession>A0A7W7VR92</accession>
<protein>
    <submittedName>
        <fullName evidence="7">Protocatechuate 3,4-dioxygenase beta subunit</fullName>
    </submittedName>
</protein>
<dbReference type="SUPFAM" id="SSF49482">
    <property type="entry name" value="Aromatic compound dioxygenase"/>
    <property type="match status" value="1"/>
</dbReference>
<dbReference type="GO" id="GO:0016702">
    <property type="term" value="F:oxidoreductase activity, acting on single donors with incorporation of molecular oxygen, incorporation of two atoms of oxygen"/>
    <property type="evidence" value="ECO:0007669"/>
    <property type="project" value="InterPro"/>
</dbReference>
<dbReference type="GO" id="GO:0004553">
    <property type="term" value="F:hydrolase activity, hydrolyzing O-glycosyl compounds"/>
    <property type="evidence" value="ECO:0007669"/>
    <property type="project" value="InterPro"/>
</dbReference>
<dbReference type="EMBL" id="JACHJP010000011">
    <property type="protein sequence ID" value="MBB4919861.1"/>
    <property type="molecule type" value="Genomic_DNA"/>
</dbReference>
<dbReference type="Pfam" id="PF00775">
    <property type="entry name" value="Dioxygenase_C"/>
    <property type="match status" value="1"/>
</dbReference>
<dbReference type="AlphaFoldDB" id="A0A7W7VR92"/>
<reference evidence="7 8" key="1">
    <citation type="submission" date="2020-08" db="EMBL/GenBank/DDBJ databases">
        <title>Genomic Encyclopedia of Type Strains, Phase III (KMG-III): the genomes of soil and plant-associated and newly described type strains.</title>
        <authorList>
            <person name="Whitman W."/>
        </authorList>
    </citation>
    <scope>NUCLEOTIDE SEQUENCE [LARGE SCALE GENOMIC DNA]</scope>
    <source>
        <strain evidence="7 8">CECT 8840</strain>
    </source>
</reference>
<evidence type="ECO:0000313" key="8">
    <source>
        <dbReference type="Proteomes" id="UP000552644"/>
    </source>
</evidence>
<dbReference type="Pfam" id="PF02839">
    <property type="entry name" value="CBM_5_12"/>
    <property type="match status" value="1"/>
</dbReference>
<evidence type="ECO:0000256" key="3">
    <source>
        <dbReference type="ARBA" id="ARBA00022964"/>
    </source>
</evidence>
<evidence type="ECO:0000259" key="6">
    <source>
        <dbReference type="SMART" id="SM00495"/>
    </source>
</evidence>
<dbReference type="Gene3D" id="2.10.10.20">
    <property type="entry name" value="Carbohydrate-binding module superfamily 5/12"/>
    <property type="match status" value="1"/>
</dbReference>
<dbReference type="GO" id="GO:0030246">
    <property type="term" value="F:carbohydrate binding"/>
    <property type="evidence" value="ECO:0007669"/>
    <property type="project" value="InterPro"/>
</dbReference>
<comment type="similarity">
    <text evidence="1">Belongs to the intradiol ring-cleavage dioxygenase family.</text>
</comment>
<dbReference type="InterPro" id="IPR050770">
    <property type="entry name" value="Intradiol_RC_Dioxygenase"/>
</dbReference>
<keyword evidence="3 7" id="KW-0223">Dioxygenase</keyword>
<evidence type="ECO:0000313" key="7">
    <source>
        <dbReference type="EMBL" id="MBB4919861.1"/>
    </source>
</evidence>
<organism evidence="7 8">
    <name type="scientific">Streptosporangium saharense</name>
    <dbReference type="NCBI Taxonomy" id="1706840"/>
    <lineage>
        <taxon>Bacteria</taxon>
        <taxon>Bacillati</taxon>
        <taxon>Actinomycetota</taxon>
        <taxon>Actinomycetes</taxon>
        <taxon>Streptosporangiales</taxon>
        <taxon>Streptosporangiaceae</taxon>
        <taxon>Streptosporangium</taxon>
    </lineage>
</organism>
<dbReference type="CDD" id="cd12214">
    <property type="entry name" value="ChiA1_BD"/>
    <property type="match status" value="1"/>
</dbReference>
<dbReference type="InterPro" id="IPR036573">
    <property type="entry name" value="CBM_sf_5/12"/>
</dbReference>
<dbReference type="SMART" id="SM00495">
    <property type="entry name" value="ChtBD3"/>
    <property type="match status" value="1"/>
</dbReference>
<keyword evidence="2" id="KW-0378">Hydrolase</keyword>
<dbReference type="GO" id="GO:0005576">
    <property type="term" value="C:extracellular region"/>
    <property type="evidence" value="ECO:0007669"/>
    <property type="project" value="InterPro"/>
</dbReference>
<feature type="region of interest" description="Disordered" evidence="5">
    <location>
        <begin position="218"/>
        <end position="246"/>
    </location>
</feature>
<keyword evidence="4" id="KW-0560">Oxidoreductase</keyword>
<dbReference type="GO" id="GO:0005975">
    <property type="term" value="P:carbohydrate metabolic process"/>
    <property type="evidence" value="ECO:0007669"/>
    <property type="project" value="InterPro"/>
</dbReference>
<evidence type="ECO:0000256" key="4">
    <source>
        <dbReference type="ARBA" id="ARBA00023002"/>
    </source>
</evidence>
<keyword evidence="8" id="KW-1185">Reference proteome</keyword>
<sequence>MDAENTPVEEFDEENDTRGISRKTLLKAAIIGAPIPLLMGGVPALARDAKQEGKLLDPTPYCGSGDPATIAQTEGPYFKPGSPLRDTLTGAGTALTVSGFVFNRSCQPVANALLDFWQADNAGNYDNSGYTFRGHQFTNAQGGFKLTTIVPGLYPGRTRHIHVKVQAPGRSILTTQLYFPGEPRNNTDTIYDPRLLMNVKTVGSGREATYDFVLNFTGTPQTPTPTPTNSNTPTPTPTQTGNPGGTWAAWTSYNAGDVVSYGGSNYRCIQAHTAYPGWEPPNVPALWQRV</sequence>
<dbReference type="PANTHER" id="PTHR33711:SF11">
    <property type="entry name" value="DIOXYGENASE"/>
    <property type="match status" value="1"/>
</dbReference>
<dbReference type="InterPro" id="IPR000627">
    <property type="entry name" value="Intradiol_dOase_C"/>
</dbReference>
<dbReference type="SUPFAM" id="SSF51055">
    <property type="entry name" value="Carbohydrate binding domain"/>
    <property type="match status" value="1"/>
</dbReference>
<dbReference type="Proteomes" id="UP000552644">
    <property type="component" value="Unassembled WGS sequence"/>
</dbReference>
<proteinExistence type="inferred from homology"/>
<gene>
    <name evidence="7" type="ORF">FHS44_007005</name>
</gene>
<dbReference type="PANTHER" id="PTHR33711">
    <property type="entry name" value="DIOXYGENASE, PUTATIVE (AFU_ORTHOLOGUE AFUA_2G02910)-RELATED"/>
    <property type="match status" value="1"/>
</dbReference>
<evidence type="ECO:0000256" key="5">
    <source>
        <dbReference type="SAM" id="MobiDB-lite"/>
    </source>
</evidence>
<evidence type="ECO:0000256" key="2">
    <source>
        <dbReference type="ARBA" id="ARBA00022801"/>
    </source>
</evidence>
<evidence type="ECO:0000256" key="1">
    <source>
        <dbReference type="ARBA" id="ARBA00007825"/>
    </source>
</evidence>
<dbReference type="CDD" id="cd00421">
    <property type="entry name" value="intradiol_dioxygenase"/>
    <property type="match status" value="1"/>
</dbReference>
<dbReference type="Gene3D" id="2.60.130.10">
    <property type="entry name" value="Aromatic compound dioxygenase"/>
    <property type="match status" value="1"/>
</dbReference>
<dbReference type="InterPro" id="IPR015889">
    <property type="entry name" value="Intradiol_dOase_core"/>
</dbReference>
<dbReference type="RefSeq" id="WP_312863929.1">
    <property type="nucleotide sequence ID" value="NZ_JACHJP010000011.1"/>
</dbReference>
<dbReference type="GO" id="GO:0008199">
    <property type="term" value="F:ferric iron binding"/>
    <property type="evidence" value="ECO:0007669"/>
    <property type="project" value="InterPro"/>
</dbReference>
<comment type="caution">
    <text evidence="7">The sequence shown here is derived from an EMBL/GenBank/DDBJ whole genome shotgun (WGS) entry which is preliminary data.</text>
</comment>
<name>A0A7W7VR92_9ACTN</name>
<dbReference type="InterPro" id="IPR003610">
    <property type="entry name" value="CBM5/12"/>
</dbReference>
<feature type="compositionally biased region" description="Low complexity" evidence="5">
    <location>
        <begin position="218"/>
        <end position="241"/>
    </location>
</feature>